<dbReference type="InterPro" id="IPR013656">
    <property type="entry name" value="PAS_4"/>
</dbReference>
<dbReference type="GO" id="GO:0003677">
    <property type="term" value="F:DNA binding"/>
    <property type="evidence" value="ECO:0007669"/>
    <property type="project" value="UniProtKB-KW"/>
</dbReference>
<dbReference type="InterPro" id="IPR011006">
    <property type="entry name" value="CheY-like_superfamily"/>
</dbReference>
<dbReference type="PROSITE" id="PS50112">
    <property type="entry name" value="PAS"/>
    <property type="match status" value="1"/>
</dbReference>
<evidence type="ECO:0000313" key="12">
    <source>
        <dbReference type="Proteomes" id="UP000242957"/>
    </source>
</evidence>
<keyword evidence="2 11" id="KW-0808">Transferase</keyword>
<dbReference type="InterPro" id="IPR001789">
    <property type="entry name" value="Sig_transdc_resp-reg_receiver"/>
</dbReference>
<dbReference type="Gene3D" id="3.40.50.2300">
    <property type="match status" value="1"/>
</dbReference>
<gene>
    <name evidence="11" type="ORF">SAMN05216193_1053</name>
</gene>
<dbReference type="GO" id="GO:0006355">
    <property type="term" value="P:regulation of DNA-templated transcription"/>
    <property type="evidence" value="ECO:0007669"/>
    <property type="project" value="InterPro"/>
</dbReference>
<protein>
    <submittedName>
        <fullName evidence="11">Two-component system, NarL family, sensor histidine kinase EvgS/two-component system, NarL family, response regulator EvgA</fullName>
    </submittedName>
</protein>
<dbReference type="Pfam" id="PF00072">
    <property type="entry name" value="Response_reg"/>
    <property type="match status" value="1"/>
</dbReference>
<dbReference type="PROSITE" id="PS50110">
    <property type="entry name" value="RESPONSE_REGULATORY"/>
    <property type="match status" value="1"/>
</dbReference>
<evidence type="ECO:0000256" key="4">
    <source>
        <dbReference type="ARBA" id="ARBA00023125"/>
    </source>
</evidence>
<proteinExistence type="predicted"/>
<dbReference type="SMART" id="SM00421">
    <property type="entry name" value="HTH_LUXR"/>
    <property type="match status" value="1"/>
</dbReference>
<evidence type="ECO:0000259" key="9">
    <source>
        <dbReference type="PROSITE" id="PS50112"/>
    </source>
</evidence>
<dbReference type="Gene3D" id="1.10.10.10">
    <property type="entry name" value="Winged helix-like DNA-binding domain superfamily/Winged helix DNA-binding domain"/>
    <property type="match status" value="1"/>
</dbReference>
<dbReference type="InterPro" id="IPR036388">
    <property type="entry name" value="WH-like_DNA-bd_sf"/>
</dbReference>
<dbReference type="InterPro" id="IPR000792">
    <property type="entry name" value="Tscrpt_reg_LuxR_C"/>
</dbReference>
<feature type="domain" description="PAC" evidence="10">
    <location>
        <begin position="299"/>
        <end position="352"/>
    </location>
</feature>
<dbReference type="InterPro" id="IPR000014">
    <property type="entry name" value="PAS"/>
</dbReference>
<evidence type="ECO:0000256" key="6">
    <source>
        <dbReference type="PROSITE-ProRule" id="PRU00169"/>
    </source>
</evidence>
<reference evidence="12" key="1">
    <citation type="submission" date="2016-10" db="EMBL/GenBank/DDBJ databases">
        <authorList>
            <person name="Varghese N."/>
            <person name="Submissions S."/>
        </authorList>
    </citation>
    <scope>NUCLEOTIDE SEQUENCE [LARGE SCALE GENOMIC DNA]</scope>
    <source>
        <strain evidence="12">JCM 21621</strain>
    </source>
</reference>
<evidence type="ECO:0000313" key="11">
    <source>
        <dbReference type="EMBL" id="SDN76236.1"/>
    </source>
</evidence>
<evidence type="ECO:0000259" key="8">
    <source>
        <dbReference type="PROSITE" id="PS50110"/>
    </source>
</evidence>
<feature type="domain" description="PAS" evidence="9">
    <location>
        <begin position="226"/>
        <end position="298"/>
    </location>
</feature>
<sequence length="577" mass="64265">MADVIIADEYPLVRQALRHCLEEDGHRVVVEFDNGRDALLHSQREAPALLILDLTLPRLGGLEVARQLRHEGNAVPVLIYTGRSNEHYASLCLQAGCSGFVAKQADVEILKDAIRALLRGHRFFPERTLGTVAPGLDLRSEGDQLGSLSPRELTVLRYLANGWSNRQIADDLALNDRTVSTYKARLHQKLNVGSLAELVEFAWRNGLLKPMAGGGAAAGQGRQESCHDLFRQLFDAMPMPVSLRDKDGVLLACNRKFQEVHGLTGDSAIGTTLPDIPGLDPREASRLHQRYLDAVSREQPYDAEIEFQLNGKRTVLRAWGVPYRDEAGAMLGMLCSSVDITDHDTELAALSDSRQNLIAVRRNRTLFLNDSGEALLRKVEAALHLVRQLEVPAQHAASLDEVRRYLMEIQLFLDTLLDIVRIERGSLMLVPRVAELGELSGKIVDECNRKRRERGSLPVSVNGAGRGAMAWVDVQRYRQMLLALLHYIETHAGSAQHMGWQLQQTLHTEQHWCLEIGDEPMPGGVFHEPWPDQSDLALALSGRLARLMNGSLTLCEWDDGRQTIRVVLRLAQALQSP</sequence>
<dbReference type="InterPro" id="IPR035965">
    <property type="entry name" value="PAS-like_dom_sf"/>
</dbReference>
<accession>A0A1H0E1R9</accession>
<dbReference type="PRINTS" id="PR00038">
    <property type="entry name" value="HTHLUXR"/>
</dbReference>
<dbReference type="AlphaFoldDB" id="A0A1H0E1R9"/>
<dbReference type="NCBIfam" id="TIGR00229">
    <property type="entry name" value="sensory_box"/>
    <property type="match status" value="1"/>
</dbReference>
<dbReference type="CDD" id="cd06170">
    <property type="entry name" value="LuxR_C_like"/>
    <property type="match status" value="1"/>
</dbReference>
<dbReference type="SMART" id="SM00448">
    <property type="entry name" value="REC"/>
    <property type="match status" value="1"/>
</dbReference>
<dbReference type="Pfam" id="PF00196">
    <property type="entry name" value="GerE"/>
    <property type="match status" value="1"/>
</dbReference>
<dbReference type="PANTHER" id="PTHR43214:SF41">
    <property type="entry name" value="NITRATE_NITRITE RESPONSE REGULATOR PROTEIN NARP"/>
    <property type="match status" value="1"/>
</dbReference>
<evidence type="ECO:0000259" key="10">
    <source>
        <dbReference type="PROSITE" id="PS50113"/>
    </source>
</evidence>
<dbReference type="SUPFAM" id="SSF52172">
    <property type="entry name" value="CheY-like"/>
    <property type="match status" value="1"/>
</dbReference>
<dbReference type="InterPro" id="IPR058245">
    <property type="entry name" value="NreC/VraR/RcsB-like_REC"/>
</dbReference>
<keyword evidence="2 11" id="KW-0418">Kinase</keyword>
<evidence type="ECO:0000256" key="3">
    <source>
        <dbReference type="ARBA" id="ARBA00023015"/>
    </source>
</evidence>
<dbReference type="PROSITE" id="PS50113">
    <property type="entry name" value="PAC"/>
    <property type="match status" value="1"/>
</dbReference>
<dbReference type="InterPro" id="IPR016032">
    <property type="entry name" value="Sig_transdc_resp-reg_C-effctor"/>
</dbReference>
<keyword evidence="4" id="KW-0238">DNA-binding</keyword>
<dbReference type="GO" id="GO:0000160">
    <property type="term" value="P:phosphorelay signal transduction system"/>
    <property type="evidence" value="ECO:0007669"/>
    <property type="project" value="InterPro"/>
</dbReference>
<feature type="domain" description="HTH luxR-type" evidence="7">
    <location>
        <begin position="141"/>
        <end position="206"/>
    </location>
</feature>
<dbReference type="SUPFAM" id="SSF46894">
    <property type="entry name" value="C-terminal effector domain of the bipartite response regulators"/>
    <property type="match status" value="1"/>
</dbReference>
<evidence type="ECO:0000259" key="7">
    <source>
        <dbReference type="PROSITE" id="PS50043"/>
    </source>
</evidence>
<evidence type="ECO:0000256" key="1">
    <source>
        <dbReference type="ARBA" id="ARBA00022553"/>
    </source>
</evidence>
<organism evidence="11 12">
    <name type="scientific">Pseudomonas jinjuensis</name>
    <dbReference type="NCBI Taxonomy" id="198616"/>
    <lineage>
        <taxon>Bacteria</taxon>
        <taxon>Pseudomonadati</taxon>
        <taxon>Pseudomonadota</taxon>
        <taxon>Gammaproteobacteria</taxon>
        <taxon>Pseudomonadales</taxon>
        <taxon>Pseudomonadaceae</taxon>
        <taxon>Pseudomonas</taxon>
    </lineage>
</organism>
<feature type="domain" description="Response regulatory" evidence="8">
    <location>
        <begin position="3"/>
        <end position="118"/>
    </location>
</feature>
<dbReference type="STRING" id="198616.SAMN05216193_1053"/>
<dbReference type="CDD" id="cd17535">
    <property type="entry name" value="REC_NarL-like"/>
    <property type="match status" value="1"/>
</dbReference>
<dbReference type="CDD" id="cd00130">
    <property type="entry name" value="PAS"/>
    <property type="match status" value="1"/>
</dbReference>
<keyword evidence="12" id="KW-1185">Reference proteome</keyword>
<dbReference type="PROSITE" id="PS00622">
    <property type="entry name" value="HTH_LUXR_1"/>
    <property type="match status" value="1"/>
</dbReference>
<evidence type="ECO:0000256" key="5">
    <source>
        <dbReference type="ARBA" id="ARBA00023163"/>
    </source>
</evidence>
<dbReference type="InterPro" id="IPR039420">
    <property type="entry name" value="WalR-like"/>
</dbReference>
<dbReference type="PANTHER" id="PTHR43214">
    <property type="entry name" value="TWO-COMPONENT RESPONSE REGULATOR"/>
    <property type="match status" value="1"/>
</dbReference>
<feature type="modified residue" description="4-aspartylphosphate" evidence="6">
    <location>
        <position position="53"/>
    </location>
</feature>
<dbReference type="SMART" id="SM00091">
    <property type="entry name" value="PAS"/>
    <property type="match status" value="2"/>
</dbReference>
<dbReference type="RefSeq" id="WP_169720272.1">
    <property type="nucleotide sequence ID" value="NZ_FNIJ01000005.1"/>
</dbReference>
<dbReference type="EMBL" id="FNIJ01000005">
    <property type="protein sequence ID" value="SDN76236.1"/>
    <property type="molecule type" value="Genomic_DNA"/>
</dbReference>
<keyword evidence="3" id="KW-0805">Transcription regulation</keyword>
<keyword evidence="1 6" id="KW-0597">Phosphoprotein</keyword>
<dbReference type="PROSITE" id="PS50043">
    <property type="entry name" value="HTH_LUXR_2"/>
    <property type="match status" value="1"/>
</dbReference>
<name>A0A1H0E1R9_9PSED</name>
<dbReference type="GO" id="GO:0016301">
    <property type="term" value="F:kinase activity"/>
    <property type="evidence" value="ECO:0007669"/>
    <property type="project" value="UniProtKB-KW"/>
</dbReference>
<evidence type="ECO:0000256" key="2">
    <source>
        <dbReference type="ARBA" id="ARBA00022777"/>
    </source>
</evidence>
<keyword evidence="5" id="KW-0804">Transcription</keyword>
<dbReference type="InterPro" id="IPR000700">
    <property type="entry name" value="PAS-assoc_C"/>
</dbReference>
<dbReference type="Pfam" id="PF08448">
    <property type="entry name" value="PAS_4"/>
    <property type="match status" value="1"/>
</dbReference>
<dbReference type="SUPFAM" id="SSF55785">
    <property type="entry name" value="PYP-like sensor domain (PAS domain)"/>
    <property type="match status" value="1"/>
</dbReference>
<dbReference type="Proteomes" id="UP000242957">
    <property type="component" value="Unassembled WGS sequence"/>
</dbReference>
<dbReference type="Gene3D" id="3.30.450.20">
    <property type="entry name" value="PAS domain"/>
    <property type="match status" value="1"/>
</dbReference>